<evidence type="ECO:0000313" key="2">
    <source>
        <dbReference type="EMBL" id="KAF7432346.1"/>
    </source>
</evidence>
<organism evidence="2 3">
    <name type="scientific">Vespula pensylvanica</name>
    <name type="common">Western yellow jacket</name>
    <name type="synonym">Wasp</name>
    <dbReference type="NCBI Taxonomy" id="30213"/>
    <lineage>
        <taxon>Eukaryota</taxon>
        <taxon>Metazoa</taxon>
        <taxon>Ecdysozoa</taxon>
        <taxon>Arthropoda</taxon>
        <taxon>Hexapoda</taxon>
        <taxon>Insecta</taxon>
        <taxon>Pterygota</taxon>
        <taxon>Neoptera</taxon>
        <taxon>Endopterygota</taxon>
        <taxon>Hymenoptera</taxon>
        <taxon>Apocrita</taxon>
        <taxon>Aculeata</taxon>
        <taxon>Vespoidea</taxon>
        <taxon>Vespidae</taxon>
        <taxon>Vespinae</taxon>
        <taxon>Vespula</taxon>
    </lineage>
</organism>
<reference evidence="2" key="1">
    <citation type="journal article" date="2020" name="G3 (Bethesda)">
        <title>High-Quality Assemblies for Three Invasive Social Wasps from the &lt;i&gt;Vespula&lt;/i&gt; Genus.</title>
        <authorList>
            <person name="Harrop T.W.R."/>
            <person name="Guhlin J."/>
            <person name="McLaughlin G.M."/>
            <person name="Permina E."/>
            <person name="Stockwell P."/>
            <person name="Gilligan J."/>
            <person name="Le Lec M.F."/>
            <person name="Gruber M.A.M."/>
            <person name="Quinn O."/>
            <person name="Lovegrove M."/>
            <person name="Duncan E.J."/>
            <person name="Remnant E.J."/>
            <person name="Van Eeckhoven J."/>
            <person name="Graham B."/>
            <person name="Knapp R.A."/>
            <person name="Langford K.W."/>
            <person name="Kronenberg Z."/>
            <person name="Press M.O."/>
            <person name="Eacker S.M."/>
            <person name="Wilson-Rankin E.E."/>
            <person name="Purcell J."/>
            <person name="Lester P.J."/>
            <person name="Dearden P.K."/>
        </authorList>
    </citation>
    <scope>NUCLEOTIDE SEQUENCE</scope>
    <source>
        <strain evidence="2">Volc-1</strain>
    </source>
</reference>
<protein>
    <submittedName>
        <fullName evidence="2">Uncharacterized protein</fullName>
    </submittedName>
</protein>
<feature type="region of interest" description="Disordered" evidence="1">
    <location>
        <begin position="1"/>
        <end position="26"/>
    </location>
</feature>
<evidence type="ECO:0000313" key="3">
    <source>
        <dbReference type="Proteomes" id="UP000600918"/>
    </source>
</evidence>
<gene>
    <name evidence="2" type="ORF">H0235_005270</name>
</gene>
<comment type="caution">
    <text evidence="2">The sequence shown here is derived from an EMBL/GenBank/DDBJ whole genome shotgun (WGS) entry which is preliminary data.</text>
</comment>
<feature type="compositionally biased region" description="Basic and acidic residues" evidence="1">
    <location>
        <begin position="1"/>
        <end position="11"/>
    </location>
</feature>
<accession>A0A834UDQ9</accession>
<sequence length="79" mass="8559">MVEKRTARGGDDGGSGGDGDGGSSADIELQADYHRARINALPRGNVMSMLLNLLYNKFVIDQTPNDLDDDAFTFLKGRK</sequence>
<dbReference type="EMBL" id="JACSDY010000003">
    <property type="protein sequence ID" value="KAF7432346.1"/>
    <property type="molecule type" value="Genomic_DNA"/>
</dbReference>
<proteinExistence type="predicted"/>
<evidence type="ECO:0000256" key="1">
    <source>
        <dbReference type="SAM" id="MobiDB-lite"/>
    </source>
</evidence>
<feature type="compositionally biased region" description="Gly residues" evidence="1">
    <location>
        <begin position="12"/>
        <end position="22"/>
    </location>
</feature>
<dbReference type="Proteomes" id="UP000600918">
    <property type="component" value="Unassembled WGS sequence"/>
</dbReference>
<dbReference type="AlphaFoldDB" id="A0A834UDQ9"/>
<keyword evidence="3" id="KW-1185">Reference proteome</keyword>
<name>A0A834UDQ9_VESPE</name>